<protein>
    <submittedName>
        <fullName evidence="2">Uncharacterized protein (DUF1330 family)</fullName>
    </submittedName>
</protein>
<dbReference type="PANTHER" id="PTHR41521:SF4">
    <property type="entry name" value="BLR0684 PROTEIN"/>
    <property type="match status" value="1"/>
</dbReference>
<dbReference type="OrthoDB" id="9806380at2"/>
<proteinExistence type="predicted"/>
<dbReference type="InterPro" id="IPR011008">
    <property type="entry name" value="Dimeric_a/b-barrel"/>
</dbReference>
<dbReference type="AlphaFoldDB" id="A0A542EKI0"/>
<name>A0A542EKI0_9MICO</name>
<organism evidence="2 3">
    <name type="scientific">Yimella lutea</name>
    <dbReference type="NCBI Taxonomy" id="587872"/>
    <lineage>
        <taxon>Bacteria</taxon>
        <taxon>Bacillati</taxon>
        <taxon>Actinomycetota</taxon>
        <taxon>Actinomycetes</taxon>
        <taxon>Micrococcales</taxon>
        <taxon>Dermacoccaceae</taxon>
        <taxon>Yimella</taxon>
    </lineage>
</organism>
<comment type="caution">
    <text evidence="2">The sequence shown here is derived from an EMBL/GenBank/DDBJ whole genome shotgun (WGS) entry which is preliminary data.</text>
</comment>
<accession>A0A542EKI0</accession>
<dbReference type="EMBL" id="VFMO01000001">
    <property type="protein sequence ID" value="TQJ15850.1"/>
    <property type="molecule type" value="Genomic_DNA"/>
</dbReference>
<dbReference type="Proteomes" id="UP000320806">
    <property type="component" value="Unassembled WGS sequence"/>
</dbReference>
<dbReference type="RefSeq" id="WP_141929285.1">
    <property type="nucleotide sequence ID" value="NZ_BAABCI010000023.1"/>
</dbReference>
<gene>
    <name evidence="2" type="ORF">FB459_3424</name>
</gene>
<dbReference type="Gene3D" id="3.30.70.100">
    <property type="match status" value="1"/>
</dbReference>
<dbReference type="PANTHER" id="PTHR41521">
    <property type="match status" value="1"/>
</dbReference>
<dbReference type="Pfam" id="PF07045">
    <property type="entry name" value="DUF1330"/>
    <property type="match status" value="1"/>
</dbReference>
<dbReference type="InterPro" id="IPR010753">
    <property type="entry name" value="DUF1330"/>
</dbReference>
<evidence type="ECO:0000259" key="1">
    <source>
        <dbReference type="Pfam" id="PF07045"/>
    </source>
</evidence>
<sequence>MSKGYWIAHISVHDPDGYTQYTDRNGAVYAKYGGRLLVRGGTFEAVEGEARDRNVVVEYPSYEAALAAYHSPEYAEAKKYRQASSDGELLVIEGYDGPQPGE</sequence>
<evidence type="ECO:0000313" key="2">
    <source>
        <dbReference type="EMBL" id="TQJ15850.1"/>
    </source>
</evidence>
<keyword evidence="3" id="KW-1185">Reference proteome</keyword>
<dbReference type="SUPFAM" id="SSF54909">
    <property type="entry name" value="Dimeric alpha+beta barrel"/>
    <property type="match status" value="1"/>
</dbReference>
<evidence type="ECO:0000313" key="3">
    <source>
        <dbReference type="Proteomes" id="UP000320806"/>
    </source>
</evidence>
<reference evidence="2 3" key="1">
    <citation type="submission" date="2019-06" db="EMBL/GenBank/DDBJ databases">
        <title>Sequencing the genomes of 1000 actinobacteria strains.</title>
        <authorList>
            <person name="Klenk H.-P."/>
        </authorList>
    </citation>
    <scope>NUCLEOTIDE SEQUENCE [LARGE SCALE GENOMIC DNA]</scope>
    <source>
        <strain evidence="2 3">DSM 19828</strain>
    </source>
</reference>
<feature type="domain" description="DUF1330" evidence="1">
    <location>
        <begin position="3"/>
        <end position="95"/>
    </location>
</feature>